<keyword evidence="3" id="KW-1185">Reference proteome</keyword>
<feature type="compositionally biased region" description="Polar residues" evidence="1">
    <location>
        <begin position="46"/>
        <end position="55"/>
    </location>
</feature>
<protein>
    <submittedName>
        <fullName evidence="2">Uncharacterized protein</fullName>
    </submittedName>
</protein>
<reference evidence="2 3" key="1">
    <citation type="submission" date="2015-01" db="EMBL/GenBank/DDBJ databases">
        <title>The Genome Sequence of Fonsecaea multimorphosa CBS 102226.</title>
        <authorList>
            <consortium name="The Broad Institute Genomics Platform"/>
            <person name="Cuomo C."/>
            <person name="de Hoog S."/>
            <person name="Gorbushina A."/>
            <person name="Stielow B."/>
            <person name="Teixiera M."/>
            <person name="Abouelleil A."/>
            <person name="Chapman S.B."/>
            <person name="Priest M."/>
            <person name="Young S.K."/>
            <person name="Wortman J."/>
            <person name="Nusbaum C."/>
            <person name="Birren B."/>
        </authorList>
    </citation>
    <scope>NUCLEOTIDE SEQUENCE [LARGE SCALE GENOMIC DNA]</scope>
    <source>
        <strain evidence="2 3">CBS 102226</strain>
    </source>
</reference>
<dbReference type="VEuPathDB" id="FungiDB:Z520_11775"/>
<evidence type="ECO:0000313" key="2">
    <source>
        <dbReference type="EMBL" id="KIX92455.1"/>
    </source>
</evidence>
<dbReference type="GeneID" id="27717521"/>
<organism evidence="2 3">
    <name type="scientific">Fonsecaea multimorphosa CBS 102226</name>
    <dbReference type="NCBI Taxonomy" id="1442371"/>
    <lineage>
        <taxon>Eukaryota</taxon>
        <taxon>Fungi</taxon>
        <taxon>Dikarya</taxon>
        <taxon>Ascomycota</taxon>
        <taxon>Pezizomycotina</taxon>
        <taxon>Eurotiomycetes</taxon>
        <taxon>Chaetothyriomycetidae</taxon>
        <taxon>Chaetothyriales</taxon>
        <taxon>Herpotrichiellaceae</taxon>
        <taxon>Fonsecaea</taxon>
    </lineage>
</organism>
<dbReference type="Proteomes" id="UP000053411">
    <property type="component" value="Unassembled WGS sequence"/>
</dbReference>
<dbReference type="AlphaFoldDB" id="A0A0D2GSN0"/>
<dbReference type="EMBL" id="KN848104">
    <property type="protein sequence ID" value="KIX92455.1"/>
    <property type="molecule type" value="Genomic_DNA"/>
</dbReference>
<feature type="region of interest" description="Disordered" evidence="1">
    <location>
        <begin position="239"/>
        <end position="263"/>
    </location>
</feature>
<dbReference type="RefSeq" id="XP_016626578.1">
    <property type="nucleotide sequence ID" value="XM_016782263.1"/>
</dbReference>
<evidence type="ECO:0000256" key="1">
    <source>
        <dbReference type="SAM" id="MobiDB-lite"/>
    </source>
</evidence>
<accession>A0A0D2GSN0</accession>
<feature type="compositionally biased region" description="Basic and acidic residues" evidence="1">
    <location>
        <begin position="190"/>
        <end position="201"/>
    </location>
</feature>
<proteinExistence type="predicted"/>
<gene>
    <name evidence="2" type="ORF">Z520_11775</name>
</gene>
<sequence>MLNGGVGVAALQMPNLHFTFEDLSWERSTTTQDQTIHKNILPSGLATPSSPTQKPHSAPPEQPTSTGTIFSRESPVGREDAKEIPHSVDRPGQQSELHSFPKWMNSDPERRALSAVFSGVRHPRSGDRPYRTSGGRSCINIEGPFYDEDYDRWDYYDTSRPSGPRRLDYCRHGEVEVVCLHCNGSYGHGGDGRARSRDRDRDRRRRRRGGVYRTRDGAEIIACYTGDFEFPYDGGARGVDGYPGERGRRPRRRRRRSGHGWSPDRQYGFEPMYDFGPSASDFDFDFEHESGLVYDYDFDRDFDAGYDFSFDCDYGDGTGRRERRRRGSRRDRAAADDLWREMDRMERRADEAERWLWREYGG</sequence>
<feature type="region of interest" description="Disordered" evidence="1">
    <location>
        <begin position="188"/>
        <end position="210"/>
    </location>
</feature>
<name>A0A0D2GSN0_9EURO</name>
<dbReference type="OrthoDB" id="4161632at2759"/>
<evidence type="ECO:0000313" key="3">
    <source>
        <dbReference type="Proteomes" id="UP000053411"/>
    </source>
</evidence>
<feature type="region of interest" description="Disordered" evidence="1">
    <location>
        <begin position="41"/>
        <end position="105"/>
    </location>
</feature>
<feature type="compositionally biased region" description="Basic residues" evidence="1">
    <location>
        <begin position="248"/>
        <end position="258"/>
    </location>
</feature>
<feature type="compositionally biased region" description="Basic and acidic residues" evidence="1">
    <location>
        <begin position="75"/>
        <end position="89"/>
    </location>
</feature>